<keyword evidence="10" id="KW-0378">Hydrolase</keyword>
<keyword evidence="23" id="KW-1185">Reference proteome</keyword>
<dbReference type="InterPro" id="IPR014146">
    <property type="entry name" value="LigD_ligase_dom"/>
</dbReference>
<keyword evidence="4" id="KW-0808">Transferase</keyword>
<dbReference type="InterPro" id="IPR052171">
    <property type="entry name" value="NHEJ_LigD"/>
</dbReference>
<dbReference type="SUPFAM" id="SSF50249">
    <property type="entry name" value="Nucleic acid-binding proteins"/>
    <property type="match status" value="1"/>
</dbReference>
<dbReference type="EC" id="6.5.1.1" evidence="2"/>
<dbReference type="Pfam" id="PF04679">
    <property type="entry name" value="DNA_ligase_A_C"/>
    <property type="match status" value="1"/>
</dbReference>
<protein>
    <recommendedName>
        <fullName evidence="2">DNA ligase (ATP)</fullName>
        <ecNumber evidence="2">6.5.1.1</ecNumber>
    </recommendedName>
    <alternativeName>
        <fullName evidence="19">NHEJ DNA polymerase</fullName>
    </alternativeName>
</protein>
<keyword evidence="7" id="KW-0479">Metal-binding</keyword>
<sequence length="654" mass="73885">MEEIMQKAAKAPMPAFVSPMLATLVDAPFDRPGWVFEVKWDGYRAIAHCSGTEVALQSRNGKSFDERFYPVTYALKNWGINAVFDGEIVTINEKGIPGFALLQNWKSEADGRLFYYVFDVLWHDGRDLTALPLTWRRKVLAALVPADDPVVRVGHSAESDGLAFFDAAVRLGLEGIVAKRSDSRYVAGQRSADWLKMKSKQRQEVVIGGYFLLDGTSRPFSSLLLGVYENNKLRYAGKVGTGFDEKEQQKMLRLFSAYERKTSPFTGPVGSRSNVPYYAVPAKSQTVWLEPELVCEISYSEITTEGLFRHPVFIALREDKNAEQVMKEKARKAEEVLSTAPRPTGRAAKESKPATFPETKVVNGIRLEFSNLKKVLWPDDGYTKGDMLMYYSTVARYILPYLKNRPQSLNRYPNGIKGGSFYQKDVTGKVPDWVEKFPYKTPEDRKQKHYMLCNNEAALLLMANLGAIEMNPWSSTIQKPDYPTWCIFDLDPDEGNSFDQVIEVAAAINDFLTDIKIPSRCKTSGSTGIHIYVPLGARYTYDQSQLFARWVATEVDKQFTFTSVERMTDKRTGKIYIDFLQNRPAATLAAPYSLRPKPGATVSMPLYWEEVKPGLKMTDFTISNAEERVRSEGDLFKPVLGKGIDLKKILRQIS</sequence>
<evidence type="ECO:0000256" key="4">
    <source>
        <dbReference type="ARBA" id="ARBA00022679"/>
    </source>
</evidence>
<dbReference type="Pfam" id="PF21686">
    <property type="entry name" value="LigD_Prim-Pol"/>
    <property type="match status" value="1"/>
</dbReference>
<keyword evidence="5" id="KW-0548">Nucleotidyltransferase</keyword>
<dbReference type="SUPFAM" id="SSF56091">
    <property type="entry name" value="DNA ligase/mRNA capping enzyme, catalytic domain"/>
    <property type="match status" value="1"/>
</dbReference>
<dbReference type="InterPro" id="IPR014145">
    <property type="entry name" value="LigD_pol_dom"/>
</dbReference>
<dbReference type="PANTHER" id="PTHR42705:SF2">
    <property type="entry name" value="BIFUNCTIONAL NON-HOMOLOGOUS END JOINING PROTEIN LIGD"/>
    <property type="match status" value="1"/>
</dbReference>
<keyword evidence="12" id="KW-0067">ATP-binding</keyword>
<keyword evidence="17" id="KW-0464">Manganese</keyword>
<dbReference type="EMBL" id="BAABEY010000021">
    <property type="protein sequence ID" value="GAA4439547.1"/>
    <property type="molecule type" value="Genomic_DNA"/>
</dbReference>
<comment type="cofactor">
    <cofactor evidence="1">
        <name>Mn(2+)</name>
        <dbReference type="ChEBI" id="CHEBI:29035"/>
    </cofactor>
</comment>
<evidence type="ECO:0000256" key="2">
    <source>
        <dbReference type="ARBA" id="ARBA00012727"/>
    </source>
</evidence>
<keyword evidence="18" id="KW-0511">Multifunctional enzyme</keyword>
<evidence type="ECO:0000256" key="15">
    <source>
        <dbReference type="ARBA" id="ARBA00023172"/>
    </source>
</evidence>
<keyword evidence="16" id="KW-0234">DNA repair</keyword>
<dbReference type="NCBIfam" id="TIGR02778">
    <property type="entry name" value="ligD_pol"/>
    <property type="match status" value="1"/>
</dbReference>
<evidence type="ECO:0000256" key="5">
    <source>
        <dbReference type="ARBA" id="ARBA00022695"/>
    </source>
</evidence>
<keyword evidence="8" id="KW-0547">Nucleotide-binding</keyword>
<accession>A0ABP8LZD6</accession>
<evidence type="ECO:0000256" key="14">
    <source>
        <dbReference type="ARBA" id="ARBA00023125"/>
    </source>
</evidence>
<evidence type="ECO:0000256" key="6">
    <source>
        <dbReference type="ARBA" id="ARBA00022722"/>
    </source>
</evidence>
<keyword evidence="15" id="KW-0233">DNA recombination</keyword>
<proteinExistence type="predicted"/>
<keyword evidence="11" id="KW-0269">Exonuclease</keyword>
<dbReference type="NCBIfam" id="TIGR02779">
    <property type="entry name" value="NHEJ_ligase_lig"/>
    <property type="match status" value="1"/>
</dbReference>
<dbReference type="PANTHER" id="PTHR42705">
    <property type="entry name" value="BIFUNCTIONAL NON-HOMOLOGOUS END JOINING PROTEIN LIGD"/>
    <property type="match status" value="1"/>
</dbReference>
<dbReference type="InterPro" id="IPR012340">
    <property type="entry name" value="NA-bd_OB-fold"/>
</dbReference>
<dbReference type="NCBIfam" id="TIGR02776">
    <property type="entry name" value="NHEJ_ligase_prk"/>
    <property type="match status" value="1"/>
</dbReference>
<evidence type="ECO:0000256" key="20">
    <source>
        <dbReference type="ARBA" id="ARBA00034003"/>
    </source>
</evidence>
<dbReference type="Gene3D" id="2.40.50.140">
    <property type="entry name" value="Nucleic acid-binding proteins"/>
    <property type="match status" value="1"/>
</dbReference>
<evidence type="ECO:0000256" key="12">
    <source>
        <dbReference type="ARBA" id="ARBA00022840"/>
    </source>
</evidence>
<dbReference type="CDD" id="cd07971">
    <property type="entry name" value="OBF_DNA_ligase_LigD"/>
    <property type="match status" value="1"/>
</dbReference>
<evidence type="ECO:0000256" key="1">
    <source>
        <dbReference type="ARBA" id="ARBA00001936"/>
    </source>
</evidence>
<evidence type="ECO:0000256" key="17">
    <source>
        <dbReference type="ARBA" id="ARBA00023211"/>
    </source>
</evidence>
<dbReference type="Pfam" id="PF01068">
    <property type="entry name" value="DNA_ligase_A_M"/>
    <property type="match status" value="1"/>
</dbReference>
<evidence type="ECO:0000256" key="19">
    <source>
        <dbReference type="ARBA" id="ARBA00029943"/>
    </source>
</evidence>
<dbReference type="CDD" id="cd07906">
    <property type="entry name" value="Adenylation_DNA_ligase_LigD_LigC"/>
    <property type="match status" value="1"/>
</dbReference>
<dbReference type="Gene3D" id="3.30.470.30">
    <property type="entry name" value="DNA ligase/mRNA capping enzyme"/>
    <property type="match status" value="1"/>
</dbReference>
<evidence type="ECO:0000256" key="10">
    <source>
        <dbReference type="ARBA" id="ARBA00022801"/>
    </source>
</evidence>
<feature type="domain" description="ATP-dependent DNA ligase family profile" evidence="21">
    <location>
        <begin position="106"/>
        <end position="229"/>
    </location>
</feature>
<reference evidence="23" key="1">
    <citation type="journal article" date="2019" name="Int. J. Syst. Evol. Microbiol.">
        <title>The Global Catalogue of Microorganisms (GCM) 10K type strain sequencing project: providing services to taxonomists for standard genome sequencing and annotation.</title>
        <authorList>
            <consortium name="The Broad Institute Genomics Platform"/>
            <consortium name="The Broad Institute Genome Sequencing Center for Infectious Disease"/>
            <person name="Wu L."/>
            <person name="Ma J."/>
        </authorList>
    </citation>
    <scope>NUCLEOTIDE SEQUENCE [LARGE SCALE GENOMIC DNA]</scope>
    <source>
        <strain evidence="23">JCM 31920</strain>
    </source>
</reference>
<comment type="caution">
    <text evidence="22">The sequence shown here is derived from an EMBL/GenBank/DDBJ whole genome shotgun (WGS) entry which is preliminary data.</text>
</comment>
<evidence type="ECO:0000259" key="21">
    <source>
        <dbReference type="PROSITE" id="PS50160"/>
    </source>
</evidence>
<evidence type="ECO:0000256" key="8">
    <source>
        <dbReference type="ARBA" id="ARBA00022741"/>
    </source>
</evidence>
<gene>
    <name evidence="22" type="ORF">GCM10023091_21900</name>
</gene>
<organism evidence="22 23">
    <name type="scientific">Ravibacter arvi</name>
    <dbReference type="NCBI Taxonomy" id="2051041"/>
    <lineage>
        <taxon>Bacteria</taxon>
        <taxon>Pseudomonadati</taxon>
        <taxon>Bacteroidota</taxon>
        <taxon>Cytophagia</taxon>
        <taxon>Cytophagales</taxon>
        <taxon>Spirosomataceae</taxon>
        <taxon>Ravibacter</taxon>
    </lineage>
</organism>
<keyword evidence="6" id="KW-0540">Nuclease</keyword>
<evidence type="ECO:0000256" key="9">
    <source>
        <dbReference type="ARBA" id="ARBA00022763"/>
    </source>
</evidence>
<evidence type="ECO:0000256" key="11">
    <source>
        <dbReference type="ARBA" id="ARBA00022839"/>
    </source>
</evidence>
<keyword evidence="13" id="KW-0239">DNA-directed DNA polymerase</keyword>
<keyword evidence="3" id="KW-0436">Ligase</keyword>
<dbReference type="Gene3D" id="3.30.1490.70">
    <property type="match status" value="1"/>
</dbReference>
<evidence type="ECO:0000256" key="18">
    <source>
        <dbReference type="ARBA" id="ARBA00023268"/>
    </source>
</evidence>
<evidence type="ECO:0000256" key="13">
    <source>
        <dbReference type="ARBA" id="ARBA00022932"/>
    </source>
</evidence>
<keyword evidence="9" id="KW-0227">DNA damage</keyword>
<dbReference type="InterPro" id="IPR012309">
    <property type="entry name" value="DNA_ligase_ATP-dep_C"/>
</dbReference>
<dbReference type="InterPro" id="IPR012310">
    <property type="entry name" value="DNA_ligase_ATP-dep_cent"/>
</dbReference>
<comment type="catalytic activity">
    <reaction evidence="20">
        <text>ATP + (deoxyribonucleotide)n-3'-hydroxyl + 5'-phospho-(deoxyribonucleotide)m = (deoxyribonucleotide)n+m + AMP + diphosphate.</text>
        <dbReference type="EC" id="6.5.1.1"/>
    </reaction>
</comment>
<dbReference type="PROSITE" id="PS50160">
    <property type="entry name" value="DNA_LIGASE_A3"/>
    <property type="match status" value="1"/>
</dbReference>
<dbReference type="InterPro" id="IPR014143">
    <property type="entry name" value="NHEJ_ligase_prk"/>
</dbReference>
<evidence type="ECO:0000313" key="23">
    <source>
        <dbReference type="Proteomes" id="UP001501508"/>
    </source>
</evidence>
<name>A0ABP8LZD6_9BACT</name>
<evidence type="ECO:0000313" key="22">
    <source>
        <dbReference type="EMBL" id="GAA4439547.1"/>
    </source>
</evidence>
<dbReference type="Gene3D" id="3.90.920.10">
    <property type="entry name" value="DNA primase, PRIM domain"/>
    <property type="match status" value="1"/>
</dbReference>
<evidence type="ECO:0000256" key="16">
    <source>
        <dbReference type="ARBA" id="ARBA00023204"/>
    </source>
</evidence>
<evidence type="ECO:0000256" key="3">
    <source>
        <dbReference type="ARBA" id="ARBA00022598"/>
    </source>
</evidence>
<evidence type="ECO:0000256" key="7">
    <source>
        <dbReference type="ARBA" id="ARBA00022723"/>
    </source>
</evidence>
<keyword evidence="14" id="KW-0238">DNA-binding</keyword>
<dbReference type="Proteomes" id="UP001501508">
    <property type="component" value="Unassembled WGS sequence"/>
</dbReference>